<keyword evidence="3 7" id="KW-0812">Transmembrane</keyword>
<accession>A0A5K8AJY5</accession>
<feature type="transmembrane region" description="Helical" evidence="7">
    <location>
        <begin position="158"/>
        <end position="176"/>
    </location>
</feature>
<gene>
    <name evidence="9" type="ORF">DSCOOX_61920</name>
</gene>
<keyword evidence="6 7" id="KW-0472">Membrane</keyword>
<dbReference type="PANTHER" id="PTHR43731:SF14">
    <property type="entry name" value="PRESENILIN-ASSOCIATED RHOMBOID-LIKE PROTEIN, MITOCHONDRIAL"/>
    <property type="match status" value="1"/>
</dbReference>
<evidence type="ECO:0000313" key="9">
    <source>
        <dbReference type="EMBL" id="BBO93012.1"/>
    </source>
</evidence>
<dbReference type="SUPFAM" id="SSF144091">
    <property type="entry name" value="Rhomboid-like"/>
    <property type="match status" value="1"/>
</dbReference>
<dbReference type="InterPro" id="IPR022764">
    <property type="entry name" value="Peptidase_S54_rhomboid_dom"/>
</dbReference>
<evidence type="ECO:0000256" key="6">
    <source>
        <dbReference type="ARBA" id="ARBA00023136"/>
    </source>
</evidence>
<keyword evidence="9" id="KW-0645">Protease</keyword>
<protein>
    <submittedName>
        <fullName evidence="9">Rhomboid family intramembrane serine protease</fullName>
    </submittedName>
</protein>
<evidence type="ECO:0000256" key="7">
    <source>
        <dbReference type="SAM" id="Phobius"/>
    </source>
</evidence>
<dbReference type="InterPro" id="IPR035952">
    <property type="entry name" value="Rhomboid-like_sf"/>
</dbReference>
<comment type="similarity">
    <text evidence="2">Belongs to the peptidase S54 family.</text>
</comment>
<dbReference type="AlphaFoldDB" id="A0A5K8AJY5"/>
<comment type="subcellular location">
    <subcellularLocation>
        <location evidence="1">Membrane</location>
        <topology evidence="1">Multi-pass membrane protein</topology>
    </subcellularLocation>
</comment>
<dbReference type="Proteomes" id="UP000422108">
    <property type="component" value="Chromosome"/>
</dbReference>
<evidence type="ECO:0000259" key="8">
    <source>
        <dbReference type="Pfam" id="PF01694"/>
    </source>
</evidence>
<feature type="transmembrane region" description="Helical" evidence="7">
    <location>
        <begin position="119"/>
        <end position="137"/>
    </location>
</feature>
<feature type="transmembrane region" description="Helical" evidence="7">
    <location>
        <begin position="210"/>
        <end position="228"/>
    </location>
</feature>
<organism evidence="9 10">
    <name type="scientific">Desulfosarcina ovata subsp. ovata</name>
    <dbReference type="NCBI Taxonomy" id="2752305"/>
    <lineage>
        <taxon>Bacteria</taxon>
        <taxon>Pseudomonadati</taxon>
        <taxon>Thermodesulfobacteriota</taxon>
        <taxon>Desulfobacteria</taxon>
        <taxon>Desulfobacterales</taxon>
        <taxon>Desulfosarcinaceae</taxon>
        <taxon>Desulfosarcina</taxon>
    </lineage>
</organism>
<feature type="transmembrane region" description="Helical" evidence="7">
    <location>
        <begin position="182"/>
        <end position="198"/>
    </location>
</feature>
<name>A0A5K8AJY5_9BACT</name>
<dbReference type="Pfam" id="PF01694">
    <property type="entry name" value="Rhomboid"/>
    <property type="match status" value="1"/>
</dbReference>
<dbReference type="GO" id="GO:0004252">
    <property type="term" value="F:serine-type endopeptidase activity"/>
    <property type="evidence" value="ECO:0007669"/>
    <property type="project" value="InterPro"/>
</dbReference>
<keyword evidence="5 7" id="KW-1133">Transmembrane helix</keyword>
<feature type="domain" description="Peptidase S54 rhomboid" evidence="8">
    <location>
        <begin position="117"/>
        <end position="251"/>
    </location>
</feature>
<dbReference type="PANTHER" id="PTHR43731">
    <property type="entry name" value="RHOMBOID PROTEASE"/>
    <property type="match status" value="1"/>
</dbReference>
<feature type="transmembrane region" description="Helical" evidence="7">
    <location>
        <begin position="62"/>
        <end position="80"/>
    </location>
</feature>
<feature type="transmembrane region" description="Helical" evidence="7">
    <location>
        <begin position="234"/>
        <end position="252"/>
    </location>
</feature>
<evidence type="ECO:0000313" key="10">
    <source>
        <dbReference type="Proteomes" id="UP000422108"/>
    </source>
</evidence>
<dbReference type="InterPro" id="IPR050925">
    <property type="entry name" value="Rhomboid_protease_S54"/>
</dbReference>
<evidence type="ECO:0000256" key="1">
    <source>
        <dbReference type="ARBA" id="ARBA00004141"/>
    </source>
</evidence>
<evidence type="ECO:0000256" key="2">
    <source>
        <dbReference type="ARBA" id="ARBA00009045"/>
    </source>
</evidence>
<evidence type="ECO:0000256" key="4">
    <source>
        <dbReference type="ARBA" id="ARBA00022801"/>
    </source>
</evidence>
<keyword evidence="10" id="KW-1185">Reference proteome</keyword>
<evidence type="ECO:0000256" key="3">
    <source>
        <dbReference type="ARBA" id="ARBA00022692"/>
    </source>
</evidence>
<dbReference type="Gene3D" id="1.20.1540.10">
    <property type="entry name" value="Rhomboid-like"/>
    <property type="match status" value="1"/>
</dbReference>
<feature type="transmembrane region" description="Helical" evidence="7">
    <location>
        <begin position="264"/>
        <end position="287"/>
    </location>
</feature>
<evidence type="ECO:0000256" key="5">
    <source>
        <dbReference type="ARBA" id="ARBA00022989"/>
    </source>
</evidence>
<dbReference type="GO" id="GO:0006508">
    <property type="term" value="P:proteolysis"/>
    <property type="evidence" value="ECO:0007669"/>
    <property type="project" value="UniProtKB-KW"/>
</dbReference>
<dbReference type="EMBL" id="AP021879">
    <property type="protein sequence ID" value="BBO93012.1"/>
    <property type="molecule type" value="Genomic_DNA"/>
</dbReference>
<dbReference type="GO" id="GO:0016020">
    <property type="term" value="C:membrane"/>
    <property type="evidence" value="ECO:0007669"/>
    <property type="project" value="UniProtKB-SubCell"/>
</dbReference>
<proteinExistence type="inferred from homology"/>
<sequence>MEMVTKEPSNGNVSRKRALLCPNCRRLVSADEPQCPYCGLPTPGARWKHAILTRGLNSEKRLIQTIITANVLMYLISLIMTRGGLRLSANPMFFLSPDSRGLLLLGATGTIPIDRLHHWWSLISASYLHGGILHIVFNMLALRQISPLIIHEYGTHRMFVIYTLSGVGGFLLSYLAGVGSTIGASAAVCGLIGSAIYYGKRRGGNYGQAIYRQVGGWALGIALFGVIVPGINNWAHGGGMATGILLSFAMGYNERQPVAFSHRLLAGVCMAATGGTLLWAIFTALFYRL</sequence>
<reference evidence="9 10" key="1">
    <citation type="submission" date="2019-11" db="EMBL/GenBank/DDBJ databases">
        <title>Comparative genomics of hydrocarbon-degrading Desulfosarcina strains.</title>
        <authorList>
            <person name="Watanabe M."/>
            <person name="Kojima H."/>
            <person name="Fukui M."/>
        </authorList>
    </citation>
    <scope>NUCLEOTIDE SEQUENCE [LARGE SCALE GENOMIC DNA]</scope>
    <source>
        <strain evidence="10">oXyS1</strain>
    </source>
</reference>
<keyword evidence="4" id="KW-0378">Hydrolase</keyword>